<reference evidence="2 3" key="1">
    <citation type="journal article" date="2024" name="IMA Fungus">
        <title>IMA Genome - F19 : A genome assembly and annotation guide to empower mycologists, including annotated draft genome sequences of Ceratocystis pirilliformis, Diaporthe australafricana, Fusarium ophioides, Paecilomyces lecythidis, and Sporothrix stenoceras.</title>
        <authorList>
            <person name="Aylward J."/>
            <person name="Wilson A.M."/>
            <person name="Visagie C.M."/>
            <person name="Spraker J."/>
            <person name="Barnes I."/>
            <person name="Buitendag C."/>
            <person name="Ceriani C."/>
            <person name="Del Mar Angel L."/>
            <person name="du Plessis D."/>
            <person name="Fuchs T."/>
            <person name="Gasser K."/>
            <person name="Kramer D."/>
            <person name="Li W."/>
            <person name="Munsamy K."/>
            <person name="Piso A."/>
            <person name="Price J.L."/>
            <person name="Sonnekus B."/>
            <person name="Thomas C."/>
            <person name="van der Nest A."/>
            <person name="van Dijk A."/>
            <person name="van Heerden A."/>
            <person name="van Vuuren N."/>
            <person name="Yilmaz N."/>
            <person name="Duong T.A."/>
            <person name="van der Merwe N.A."/>
            <person name="Wingfield M.J."/>
            <person name="Wingfield B.D."/>
        </authorList>
    </citation>
    <scope>NUCLEOTIDE SEQUENCE [LARGE SCALE GENOMIC DNA]</scope>
    <source>
        <strain evidence="2 3">CMW 18167</strain>
    </source>
</reference>
<evidence type="ECO:0000313" key="2">
    <source>
        <dbReference type="EMBL" id="KAL1873631.1"/>
    </source>
</evidence>
<feature type="region of interest" description="Disordered" evidence="1">
    <location>
        <begin position="29"/>
        <end position="58"/>
    </location>
</feature>
<dbReference type="InterPro" id="IPR011009">
    <property type="entry name" value="Kinase-like_dom_sf"/>
</dbReference>
<sequence>MAQDVNSLLERLRRAEKQVDEERRLREQEQRLREQEQHDRQQERRLREREQRHREQAERQLERSNLLGLLEGCHELSLAIKIETDATLTTQGDTSNPVNRKRPERLVPWNEFPSLQEAVWETFHEESVFISQNLFASRHQLQLIQQDIQAIRSELDLRFFERDTVDRFVRSILNEVGKNDRLRRQFKLRGDVTFESHANMSDITSSLEDTMEQLTISESQPAATPKRTQTRRQPTRRRNRRADQFCVHVISNEQRVPVYAVEYKAPHKLSLPEILVGLREVDIKRDVIDKDGDDFEYHATRLVTAVVTQLFSYMVDIGVRDGIVCTGEALICLHIPEDPSIVQYYLLVPNRDVIEDDPYRLHRTAVAQVLAFTLNAVQAEPPSQSWYDAADQLDTWEVEYLNILQQIPESVRKEPPSSEYKPTFWKPINRSPYRLRSRCQPAVEKSHDSRSDDDEDDEASAPPSPSPARARPSGKTRGRSDRGRASSGYGGRRGNRKGTGKTNSNGTRNEFCTMKCLYGLVNGGPLDLSCPNADEHGYQVHGLRADDFMRLLSDQLSHDREYGFEQLHIKGRTGFLLKATLLSHGYTVIIKATDHDHLPNLGQEIKIYHHLRLLQGNEIPICIGDFAPQVRYWYHGKLMMHMLVLSWAGVRATRVMTEQTRPLLDQQRTRILSHMARLGVVHKDSAWRNVLWNEEIQRIVMIDFEEPSQRRPHGSEMEVVAPVSCRSPLGASSGNVIKYRRINPTRPRGQKV</sequence>
<dbReference type="Proteomes" id="UP001583193">
    <property type="component" value="Unassembled WGS sequence"/>
</dbReference>
<comment type="caution">
    <text evidence="2">The sequence shown here is derived from an EMBL/GenBank/DDBJ whole genome shotgun (WGS) entry which is preliminary data.</text>
</comment>
<gene>
    <name evidence="2" type="ORF">Plec18167_006148</name>
</gene>
<feature type="region of interest" description="Disordered" evidence="1">
    <location>
        <begin position="216"/>
        <end position="239"/>
    </location>
</feature>
<feature type="region of interest" description="Disordered" evidence="1">
    <location>
        <begin position="436"/>
        <end position="506"/>
    </location>
</feature>
<dbReference type="EMBL" id="JAVDPF010000021">
    <property type="protein sequence ID" value="KAL1873631.1"/>
    <property type="molecule type" value="Genomic_DNA"/>
</dbReference>
<name>A0ABR3XCJ5_9EURO</name>
<evidence type="ECO:0000313" key="3">
    <source>
        <dbReference type="Proteomes" id="UP001583193"/>
    </source>
</evidence>
<keyword evidence="3" id="KW-1185">Reference proteome</keyword>
<dbReference type="Gene3D" id="1.10.510.10">
    <property type="entry name" value="Transferase(Phosphotransferase) domain 1"/>
    <property type="match status" value="1"/>
</dbReference>
<protein>
    <recommendedName>
        <fullName evidence="4">Protein kinase domain-containing protein</fullName>
    </recommendedName>
</protein>
<dbReference type="SUPFAM" id="SSF56112">
    <property type="entry name" value="Protein kinase-like (PK-like)"/>
    <property type="match status" value="1"/>
</dbReference>
<evidence type="ECO:0008006" key="4">
    <source>
        <dbReference type="Google" id="ProtNLM"/>
    </source>
</evidence>
<accession>A0ABR3XCJ5</accession>
<evidence type="ECO:0000256" key="1">
    <source>
        <dbReference type="SAM" id="MobiDB-lite"/>
    </source>
</evidence>
<feature type="compositionally biased region" description="Basic residues" evidence="1">
    <location>
        <begin position="228"/>
        <end position="239"/>
    </location>
</feature>
<proteinExistence type="predicted"/>
<organism evidence="2 3">
    <name type="scientific">Paecilomyces lecythidis</name>
    <dbReference type="NCBI Taxonomy" id="3004212"/>
    <lineage>
        <taxon>Eukaryota</taxon>
        <taxon>Fungi</taxon>
        <taxon>Dikarya</taxon>
        <taxon>Ascomycota</taxon>
        <taxon>Pezizomycotina</taxon>
        <taxon>Eurotiomycetes</taxon>
        <taxon>Eurotiomycetidae</taxon>
        <taxon>Eurotiales</taxon>
        <taxon>Thermoascaceae</taxon>
        <taxon>Paecilomyces</taxon>
    </lineage>
</organism>